<dbReference type="PRINTS" id="PR00081">
    <property type="entry name" value="GDHRDH"/>
</dbReference>
<gene>
    <name evidence="4" type="ORF">PARMNEM_LOCUS10894</name>
</gene>
<dbReference type="PANTHER" id="PTHR43115">
    <property type="entry name" value="DEHYDROGENASE/REDUCTASE SDR FAMILY MEMBER 11"/>
    <property type="match status" value="1"/>
</dbReference>
<evidence type="ECO:0000256" key="1">
    <source>
        <dbReference type="ARBA" id="ARBA00006484"/>
    </source>
</evidence>
<dbReference type="Gene3D" id="3.40.50.720">
    <property type="entry name" value="NAD(P)-binding Rossmann-like Domain"/>
    <property type="match status" value="1"/>
</dbReference>
<evidence type="ECO:0000256" key="3">
    <source>
        <dbReference type="RuleBase" id="RU000363"/>
    </source>
</evidence>
<dbReference type="InterPro" id="IPR036291">
    <property type="entry name" value="NAD(P)-bd_dom_sf"/>
</dbReference>
<protein>
    <recommendedName>
        <fullName evidence="6">Farnesol dehydrogenase</fullName>
    </recommendedName>
</protein>
<evidence type="ECO:0000256" key="2">
    <source>
        <dbReference type="ARBA" id="ARBA00023002"/>
    </source>
</evidence>
<proteinExistence type="inferred from homology"/>
<dbReference type="PANTHER" id="PTHR43115:SF4">
    <property type="entry name" value="DEHYDROGENASE_REDUCTASE SDR FAMILY MEMBER 11"/>
    <property type="match status" value="1"/>
</dbReference>
<evidence type="ECO:0000313" key="4">
    <source>
        <dbReference type="EMBL" id="CAK1590550.1"/>
    </source>
</evidence>
<dbReference type="Proteomes" id="UP001314205">
    <property type="component" value="Unassembled WGS sequence"/>
</dbReference>
<keyword evidence="5" id="KW-1185">Reference proteome</keyword>
<dbReference type="SUPFAM" id="SSF51735">
    <property type="entry name" value="NAD(P)-binding Rossmann-fold domains"/>
    <property type="match status" value="1"/>
</dbReference>
<evidence type="ECO:0000313" key="5">
    <source>
        <dbReference type="Proteomes" id="UP001314205"/>
    </source>
</evidence>
<reference evidence="4 5" key="1">
    <citation type="submission" date="2023-11" db="EMBL/GenBank/DDBJ databases">
        <authorList>
            <person name="Hedman E."/>
            <person name="Englund M."/>
            <person name="Stromberg M."/>
            <person name="Nyberg Akerstrom W."/>
            <person name="Nylinder S."/>
            <person name="Jareborg N."/>
            <person name="Kallberg Y."/>
            <person name="Kronander E."/>
        </authorList>
    </citation>
    <scope>NUCLEOTIDE SEQUENCE [LARGE SCALE GENOMIC DNA]</scope>
</reference>
<dbReference type="EMBL" id="CAVLGL010000085">
    <property type="protein sequence ID" value="CAK1590550.1"/>
    <property type="molecule type" value="Genomic_DNA"/>
</dbReference>
<keyword evidence="2" id="KW-0560">Oxidoreductase</keyword>
<name>A0AAV1L6K3_9NEOP</name>
<dbReference type="AlphaFoldDB" id="A0AAV1L6K3"/>
<organism evidence="4 5">
    <name type="scientific">Parnassius mnemosyne</name>
    <name type="common">clouded apollo</name>
    <dbReference type="NCBI Taxonomy" id="213953"/>
    <lineage>
        <taxon>Eukaryota</taxon>
        <taxon>Metazoa</taxon>
        <taxon>Ecdysozoa</taxon>
        <taxon>Arthropoda</taxon>
        <taxon>Hexapoda</taxon>
        <taxon>Insecta</taxon>
        <taxon>Pterygota</taxon>
        <taxon>Neoptera</taxon>
        <taxon>Endopterygota</taxon>
        <taxon>Lepidoptera</taxon>
        <taxon>Glossata</taxon>
        <taxon>Ditrysia</taxon>
        <taxon>Papilionoidea</taxon>
        <taxon>Papilionidae</taxon>
        <taxon>Parnassiinae</taxon>
        <taxon>Parnassini</taxon>
        <taxon>Parnassius</taxon>
        <taxon>Driopa</taxon>
    </lineage>
</organism>
<dbReference type="GO" id="GO:0016616">
    <property type="term" value="F:oxidoreductase activity, acting on the CH-OH group of donors, NAD or NADP as acceptor"/>
    <property type="evidence" value="ECO:0007669"/>
    <property type="project" value="UniProtKB-ARBA"/>
</dbReference>
<dbReference type="PRINTS" id="PR00080">
    <property type="entry name" value="SDRFAMILY"/>
</dbReference>
<comment type="similarity">
    <text evidence="1 3">Belongs to the short-chain dehydrogenases/reductases (SDR) family.</text>
</comment>
<dbReference type="InterPro" id="IPR002347">
    <property type="entry name" value="SDR_fam"/>
</dbReference>
<evidence type="ECO:0008006" key="6">
    <source>
        <dbReference type="Google" id="ProtNLM"/>
    </source>
</evidence>
<accession>A0AAV1L6K3</accession>
<dbReference type="FunFam" id="3.40.50.720:FF:000047">
    <property type="entry name" value="NADP-dependent L-serine/L-allo-threonine dehydrogenase"/>
    <property type="match status" value="1"/>
</dbReference>
<dbReference type="Pfam" id="PF00106">
    <property type="entry name" value="adh_short"/>
    <property type="match status" value="1"/>
</dbReference>
<comment type="caution">
    <text evidence="4">The sequence shown here is derived from an EMBL/GenBank/DDBJ whole genome shotgun (WGS) entry which is preliminary data.</text>
</comment>
<sequence length="248" mass="26544">MERWANKTAVVTGASAGIGAAICVGLANAGLRVVGLARRAELVDNLKADVRGSGSIHSRKCDVSNVDEIKTTFKWVEDNFDGTDVLINNAGVGYPGHITDLGKGKLSDEQILATIDINLKGVVMCTRYAIASMKKRNFDGHVVNINSIAGHYIPFNSSFNVYPCTKHAVTAFTSSLLQELADFKNKIRITSISPGLVNTKIVDKNVIGAEVPMLQPTDIADAVLYVLSTPPNVNISELTIGSVAEKKM</sequence>